<dbReference type="Pfam" id="PF00589">
    <property type="entry name" value="Phage_integrase"/>
    <property type="match status" value="1"/>
</dbReference>
<sequence>MYVQEVKLDEYKRSYILLDDNGMPVLSAVKYIKYLDNTGKSFNTIRAYCYALKLYHCFLEEKNLDLYKITISNLEDYVGWLKNPFGTDKVASIVPLEASRTAKTINNNITIVLGYYDYLYRIGMMDKNIKDKTTKYISGVRPNYKGFLYHITKGSPEARNILKVKEPKMRIKVLTKEQVELICNETTNIRDKFLIRLLFETGIRIGEALSLYIEDMKFDHNNGHKFTLKYRKDLANGARLKTGERDIFISQELMDLFDDYEYKILDELEIDTNFVFVKLKGENKGQPMEYKDVAALFNTLKMRTGIDIHAHLLRHTHATIFFQETKDIKGVQERLGHKQIQTTMNMYIHLSDEELRMKWEAAQHRFTIKKEREDN</sequence>
<evidence type="ECO:0000256" key="1">
    <source>
        <dbReference type="ARBA" id="ARBA00003283"/>
    </source>
</evidence>
<dbReference type="InterPro" id="IPR002104">
    <property type="entry name" value="Integrase_catalytic"/>
</dbReference>
<dbReference type="EMBL" id="AZQP01000066">
    <property type="protein sequence ID" value="EYE87337.1"/>
    <property type="molecule type" value="Genomic_DNA"/>
</dbReference>
<keyword evidence="10" id="KW-1185">Reference proteome</keyword>
<feature type="domain" description="Core-binding (CB)" evidence="8">
    <location>
        <begin position="22"/>
        <end position="120"/>
    </location>
</feature>
<dbReference type="InterPro" id="IPR013762">
    <property type="entry name" value="Integrase-like_cat_sf"/>
</dbReference>
<organism evidence="9 10">
    <name type="scientific">Fervidicella metallireducens AeB</name>
    <dbReference type="NCBI Taxonomy" id="1403537"/>
    <lineage>
        <taxon>Bacteria</taxon>
        <taxon>Bacillati</taxon>
        <taxon>Bacillota</taxon>
        <taxon>Clostridia</taxon>
        <taxon>Eubacteriales</taxon>
        <taxon>Clostridiaceae</taxon>
        <taxon>Fervidicella</taxon>
    </lineage>
</organism>
<dbReference type="Gene3D" id="1.10.443.10">
    <property type="entry name" value="Intergrase catalytic core"/>
    <property type="match status" value="1"/>
</dbReference>
<dbReference type="STRING" id="1403537.Q428_13850"/>
<comment type="caution">
    <text evidence="9">The sequence shown here is derived from an EMBL/GenBank/DDBJ whole genome shotgun (WGS) entry which is preliminary data.</text>
</comment>
<dbReference type="InterPro" id="IPR044068">
    <property type="entry name" value="CB"/>
</dbReference>
<dbReference type="InterPro" id="IPR050090">
    <property type="entry name" value="Tyrosine_recombinase_XerCD"/>
</dbReference>
<reference evidence="9 10" key="1">
    <citation type="journal article" date="2014" name="Genome Announc.">
        <title>Draft Genome Sequence of Fervidicella metallireducens Strain AeBT, an Iron-Reducing Thermoanaerobe from the Great Artesian Basin.</title>
        <authorList>
            <person name="Patel B.K."/>
        </authorList>
    </citation>
    <scope>NUCLEOTIDE SEQUENCE [LARGE SCALE GENOMIC DNA]</scope>
    <source>
        <strain evidence="9 10">AeB</strain>
    </source>
</reference>
<comment type="similarity">
    <text evidence="2">Belongs to the 'phage' integrase family.</text>
</comment>
<protein>
    <submittedName>
        <fullName evidence="9">Transposase Tn554</fullName>
    </submittedName>
</protein>
<dbReference type="AlphaFoldDB" id="A0A017RRQ7"/>
<dbReference type="Gene3D" id="1.10.150.130">
    <property type="match status" value="1"/>
</dbReference>
<gene>
    <name evidence="9" type="ORF">Q428_13850</name>
</gene>
<dbReference type="OrthoDB" id="9803188at2"/>
<evidence type="ECO:0000313" key="9">
    <source>
        <dbReference type="EMBL" id="EYE87337.1"/>
    </source>
</evidence>
<evidence type="ECO:0000259" key="8">
    <source>
        <dbReference type="PROSITE" id="PS51900"/>
    </source>
</evidence>
<evidence type="ECO:0000256" key="2">
    <source>
        <dbReference type="ARBA" id="ARBA00008857"/>
    </source>
</evidence>
<keyword evidence="3" id="KW-0229">DNA integration</keyword>
<proteinExistence type="inferred from homology"/>
<dbReference type="GO" id="GO:0003677">
    <property type="term" value="F:DNA binding"/>
    <property type="evidence" value="ECO:0007669"/>
    <property type="project" value="UniProtKB-UniRule"/>
</dbReference>
<evidence type="ECO:0000256" key="5">
    <source>
        <dbReference type="ARBA" id="ARBA00023172"/>
    </source>
</evidence>
<dbReference type="Pfam" id="PF02899">
    <property type="entry name" value="Phage_int_SAM_1"/>
    <property type="match status" value="1"/>
</dbReference>
<evidence type="ECO:0000256" key="6">
    <source>
        <dbReference type="PROSITE-ProRule" id="PRU01248"/>
    </source>
</evidence>
<dbReference type="InterPro" id="IPR011010">
    <property type="entry name" value="DNA_brk_join_enz"/>
</dbReference>
<evidence type="ECO:0000313" key="10">
    <source>
        <dbReference type="Proteomes" id="UP000019681"/>
    </source>
</evidence>
<dbReference type="InterPro" id="IPR010998">
    <property type="entry name" value="Integrase_recombinase_N"/>
</dbReference>
<name>A0A017RRQ7_9CLOT</name>
<keyword evidence="4 6" id="KW-0238">DNA-binding</keyword>
<dbReference type="GO" id="GO:0006310">
    <property type="term" value="P:DNA recombination"/>
    <property type="evidence" value="ECO:0007669"/>
    <property type="project" value="UniProtKB-KW"/>
</dbReference>
<evidence type="ECO:0000256" key="4">
    <source>
        <dbReference type="ARBA" id="ARBA00023125"/>
    </source>
</evidence>
<dbReference type="PROSITE" id="PS51898">
    <property type="entry name" value="TYR_RECOMBINASE"/>
    <property type="match status" value="1"/>
</dbReference>
<dbReference type="InterPro" id="IPR004107">
    <property type="entry name" value="Integrase_SAM-like_N"/>
</dbReference>
<dbReference type="Proteomes" id="UP000019681">
    <property type="component" value="Unassembled WGS sequence"/>
</dbReference>
<keyword evidence="5" id="KW-0233">DNA recombination</keyword>
<comment type="function">
    <text evidence="1">Site-specific tyrosine recombinase, which acts by catalyzing the cutting and rejoining of the recombining DNA molecules.</text>
</comment>
<dbReference type="PANTHER" id="PTHR30349:SF87">
    <property type="entry name" value="TRANSPOSASE A"/>
    <property type="match status" value="1"/>
</dbReference>
<feature type="domain" description="Tyr recombinase" evidence="7">
    <location>
        <begin position="169"/>
        <end position="360"/>
    </location>
</feature>
<dbReference type="PANTHER" id="PTHR30349">
    <property type="entry name" value="PHAGE INTEGRASE-RELATED"/>
    <property type="match status" value="1"/>
</dbReference>
<dbReference type="GO" id="GO:0015074">
    <property type="term" value="P:DNA integration"/>
    <property type="evidence" value="ECO:0007669"/>
    <property type="project" value="UniProtKB-KW"/>
</dbReference>
<evidence type="ECO:0000259" key="7">
    <source>
        <dbReference type="PROSITE" id="PS51898"/>
    </source>
</evidence>
<evidence type="ECO:0000256" key="3">
    <source>
        <dbReference type="ARBA" id="ARBA00022908"/>
    </source>
</evidence>
<dbReference type="SUPFAM" id="SSF56349">
    <property type="entry name" value="DNA breaking-rejoining enzymes"/>
    <property type="match status" value="1"/>
</dbReference>
<dbReference type="PROSITE" id="PS51900">
    <property type="entry name" value="CB"/>
    <property type="match status" value="1"/>
</dbReference>
<accession>A0A017RRQ7</accession>
<dbReference type="RefSeq" id="WP_035381596.1">
    <property type="nucleotide sequence ID" value="NZ_AZQP01000066.1"/>
</dbReference>